<reference evidence="2 3" key="1">
    <citation type="submission" date="2016-07" db="EMBL/GenBank/DDBJ databases">
        <title>Pervasive Adenine N6-methylation of Active Genes in Fungi.</title>
        <authorList>
            <consortium name="DOE Joint Genome Institute"/>
            <person name="Mondo S.J."/>
            <person name="Dannebaum R.O."/>
            <person name="Kuo R.C."/>
            <person name="Labutti K."/>
            <person name="Haridas S."/>
            <person name="Kuo A."/>
            <person name="Salamov A."/>
            <person name="Ahrendt S.R."/>
            <person name="Lipzen A."/>
            <person name="Sullivan W."/>
            <person name="Andreopoulos W.B."/>
            <person name="Clum A."/>
            <person name="Lindquist E."/>
            <person name="Daum C."/>
            <person name="Ramamoorthy G.K."/>
            <person name="Gryganskyi A."/>
            <person name="Culley D."/>
            <person name="Magnuson J.K."/>
            <person name="James T.Y."/>
            <person name="O'Malley M.A."/>
            <person name="Stajich J.E."/>
            <person name="Spatafora J.W."/>
            <person name="Visel A."/>
            <person name="Grigoriev I.V."/>
        </authorList>
    </citation>
    <scope>NUCLEOTIDE SEQUENCE [LARGE SCALE GENOMIC DNA]</scope>
    <source>
        <strain evidence="2 3">CBS 115471</strain>
    </source>
</reference>
<keyword evidence="3" id="KW-1185">Reference proteome</keyword>
<dbReference type="Proteomes" id="UP000193144">
    <property type="component" value="Unassembled WGS sequence"/>
</dbReference>
<sequence>MYSSQPLSRMTSSKVSPVAPTLPSKLQLAFAIAVVRYKSEDTSVRDHILQLRQHLRHGKAVFPSKDGHRHFDSVSYWKEQCAAVQQNCQELERRNMQLERANDHLQRLTVGPGDEATTVTKRKRGGGSKQAPGKRAKASTASSDQAIADAEDTLTGDLEILDRVGEGTKHCLLLTIFLTFGVAGSTLTLNLYNVHKLCRHQSPDNQAICFSLVHTARAIGSVISTVSRHQNQLTLSYKRASTPLEKDKSEMSCVIRASARAFTSLLVGLGKLVLGDIEGRLSGPVIYETVKMFKKVLDVMTDTARSAASKSSASVSNQTSSRTKPPAKNKETVQCRTIAQFLNAIMSYLDKNDPVHRHMFEGFLFILFERVSSRLYYCTFGHDPKLLADQEHILDPDSIPKKDGADLPVQLEIPSLINVFERALSLAPHHLNSRPSSSTSKSQKSRSASTARYLAYKGLPLDRKMPLSIQAKERLQRTLVQCMWNEEEDDEFADVLRMPVRWGSLPNAPKIGDRDVTDWFKGEVFRLVGWDILKHESVM</sequence>
<proteinExistence type="predicted"/>
<dbReference type="EMBL" id="MCFA01000301">
    <property type="protein sequence ID" value="ORX94716.1"/>
    <property type="molecule type" value="Genomic_DNA"/>
</dbReference>
<comment type="caution">
    <text evidence="2">The sequence shown here is derived from an EMBL/GenBank/DDBJ whole genome shotgun (WGS) entry which is preliminary data.</text>
</comment>
<dbReference type="AlphaFoldDB" id="A0A1Y1YAC9"/>
<name>A0A1Y1YAC9_9PLEO</name>
<evidence type="ECO:0000313" key="3">
    <source>
        <dbReference type="Proteomes" id="UP000193144"/>
    </source>
</evidence>
<protein>
    <submittedName>
        <fullName evidence="2">Uncharacterized protein</fullName>
    </submittedName>
</protein>
<organism evidence="2 3">
    <name type="scientific">Clohesyomyces aquaticus</name>
    <dbReference type="NCBI Taxonomy" id="1231657"/>
    <lineage>
        <taxon>Eukaryota</taxon>
        <taxon>Fungi</taxon>
        <taxon>Dikarya</taxon>
        <taxon>Ascomycota</taxon>
        <taxon>Pezizomycotina</taxon>
        <taxon>Dothideomycetes</taxon>
        <taxon>Pleosporomycetidae</taxon>
        <taxon>Pleosporales</taxon>
        <taxon>Lindgomycetaceae</taxon>
        <taxon>Clohesyomyces</taxon>
    </lineage>
</organism>
<evidence type="ECO:0000313" key="2">
    <source>
        <dbReference type="EMBL" id="ORX94716.1"/>
    </source>
</evidence>
<feature type="compositionally biased region" description="Basic residues" evidence="1">
    <location>
        <begin position="120"/>
        <end position="137"/>
    </location>
</feature>
<gene>
    <name evidence="2" type="ORF">BCR34DRAFT_219572</name>
</gene>
<dbReference type="OrthoDB" id="202825at2759"/>
<feature type="region of interest" description="Disordered" evidence="1">
    <location>
        <begin position="107"/>
        <end position="145"/>
    </location>
</feature>
<feature type="compositionally biased region" description="Low complexity" evidence="1">
    <location>
        <begin position="308"/>
        <end position="323"/>
    </location>
</feature>
<accession>A0A1Y1YAC9</accession>
<feature type="region of interest" description="Disordered" evidence="1">
    <location>
        <begin position="308"/>
        <end position="330"/>
    </location>
</feature>
<evidence type="ECO:0000256" key="1">
    <source>
        <dbReference type="SAM" id="MobiDB-lite"/>
    </source>
</evidence>